<evidence type="ECO:0000313" key="1">
    <source>
        <dbReference type="EMBL" id="OQD95286.1"/>
    </source>
</evidence>
<reference evidence="2" key="1">
    <citation type="journal article" date="2017" name="Nat. Microbiol.">
        <title>Global analysis of biosynthetic gene clusters reveals vast potential of secondary metabolite production in Penicillium species.</title>
        <authorList>
            <person name="Nielsen J.C."/>
            <person name="Grijseels S."/>
            <person name="Prigent S."/>
            <person name="Ji B."/>
            <person name="Dainat J."/>
            <person name="Nielsen K.F."/>
            <person name="Frisvad J.C."/>
            <person name="Workman M."/>
            <person name="Nielsen J."/>
        </authorList>
    </citation>
    <scope>NUCLEOTIDE SEQUENCE [LARGE SCALE GENOMIC DNA]</scope>
    <source>
        <strain evidence="2">IBT 29525</strain>
    </source>
</reference>
<comment type="caution">
    <text evidence="1">The sequence shown here is derived from an EMBL/GenBank/DDBJ whole genome shotgun (WGS) entry which is preliminary data.</text>
</comment>
<dbReference type="Proteomes" id="UP000191612">
    <property type="component" value="Unassembled WGS sequence"/>
</dbReference>
<gene>
    <name evidence="1" type="ORF">PENSOL_c021G11546</name>
</gene>
<dbReference type="AlphaFoldDB" id="A0A1V6R238"/>
<sequence>MVEAGGIWNKPHDFRKVFEIMAEDIRDADDSLWYKLPPRSLQYRTPLGILAQKADMAEELHILESAQAEVRYGLAKATSLLRQARTPESEALRGSIKRETEVTINDFRKVWASLSASSDGHTG</sequence>
<dbReference type="EMBL" id="MDYO01000021">
    <property type="protein sequence ID" value="OQD95286.1"/>
    <property type="molecule type" value="Genomic_DNA"/>
</dbReference>
<proteinExistence type="predicted"/>
<organism evidence="1 2">
    <name type="scientific">Penicillium solitum</name>
    <dbReference type="NCBI Taxonomy" id="60172"/>
    <lineage>
        <taxon>Eukaryota</taxon>
        <taxon>Fungi</taxon>
        <taxon>Dikarya</taxon>
        <taxon>Ascomycota</taxon>
        <taxon>Pezizomycotina</taxon>
        <taxon>Eurotiomycetes</taxon>
        <taxon>Eurotiomycetidae</taxon>
        <taxon>Eurotiales</taxon>
        <taxon>Aspergillaceae</taxon>
        <taxon>Penicillium</taxon>
    </lineage>
</organism>
<accession>A0A1V6R238</accession>
<keyword evidence="2" id="KW-1185">Reference proteome</keyword>
<name>A0A1V6R238_9EURO</name>
<protein>
    <submittedName>
        <fullName evidence="1">Uncharacterized protein</fullName>
    </submittedName>
</protein>
<evidence type="ECO:0000313" key="2">
    <source>
        <dbReference type="Proteomes" id="UP000191612"/>
    </source>
</evidence>